<dbReference type="GO" id="GO:0022841">
    <property type="term" value="F:potassium ion leak channel activity"/>
    <property type="evidence" value="ECO:0007669"/>
    <property type="project" value="TreeGrafter"/>
</dbReference>
<accession>A0AAE1L7J1</accession>
<evidence type="ECO:0000313" key="11">
    <source>
        <dbReference type="EMBL" id="KAK3908689.1"/>
    </source>
</evidence>
<feature type="transmembrane region" description="Helical" evidence="9">
    <location>
        <begin position="117"/>
        <end position="139"/>
    </location>
</feature>
<dbReference type="PANTHER" id="PTHR11003:SF257">
    <property type="entry name" value="POTASSIUM CHANNEL DOMAIN-CONTAINING PROTEIN"/>
    <property type="match status" value="1"/>
</dbReference>
<evidence type="ECO:0000259" key="10">
    <source>
        <dbReference type="Pfam" id="PF07885"/>
    </source>
</evidence>
<evidence type="ECO:0000313" key="12">
    <source>
        <dbReference type="Proteomes" id="UP001219518"/>
    </source>
</evidence>
<dbReference type="PRINTS" id="PR01333">
    <property type="entry name" value="2POREKCHANEL"/>
</dbReference>
<gene>
    <name evidence="11" type="ORF">KUF71_019038</name>
</gene>
<protein>
    <submittedName>
        <fullName evidence="11">Potassium channel subfamily K member 18</fullName>
    </submittedName>
</protein>
<reference evidence="11" key="2">
    <citation type="journal article" date="2023" name="BMC Genomics">
        <title>Pest status, molecular evolution, and epigenetic factors derived from the genome assembly of Frankliniella fusca, a thysanopteran phytovirus vector.</title>
        <authorList>
            <person name="Catto M.A."/>
            <person name="Labadie P.E."/>
            <person name="Jacobson A.L."/>
            <person name="Kennedy G.G."/>
            <person name="Srinivasan R."/>
            <person name="Hunt B.G."/>
        </authorList>
    </citation>
    <scope>NUCLEOTIDE SEQUENCE</scope>
    <source>
        <strain evidence="11">PL_HMW_Pooled</strain>
    </source>
</reference>
<evidence type="ECO:0000256" key="6">
    <source>
        <dbReference type="ARBA" id="ARBA00023136"/>
    </source>
</evidence>
<proteinExistence type="inferred from homology"/>
<dbReference type="PANTHER" id="PTHR11003">
    <property type="entry name" value="POTASSIUM CHANNEL, SUBFAMILY K"/>
    <property type="match status" value="1"/>
</dbReference>
<evidence type="ECO:0000256" key="1">
    <source>
        <dbReference type="ARBA" id="ARBA00004141"/>
    </source>
</evidence>
<dbReference type="GO" id="GO:0030322">
    <property type="term" value="P:stabilization of membrane potential"/>
    <property type="evidence" value="ECO:0007669"/>
    <property type="project" value="TreeGrafter"/>
</dbReference>
<keyword evidence="5 8" id="KW-0406">Ion transport</keyword>
<dbReference type="InterPro" id="IPR013099">
    <property type="entry name" value="K_chnl_dom"/>
</dbReference>
<reference evidence="11" key="1">
    <citation type="submission" date="2021-07" db="EMBL/GenBank/DDBJ databases">
        <authorList>
            <person name="Catto M.A."/>
            <person name="Jacobson A."/>
            <person name="Kennedy G."/>
            <person name="Labadie P."/>
            <person name="Hunt B.G."/>
            <person name="Srinivasan R."/>
        </authorList>
    </citation>
    <scope>NUCLEOTIDE SEQUENCE</scope>
    <source>
        <strain evidence="11">PL_HMW_Pooled</strain>
        <tissue evidence="11">Head</tissue>
    </source>
</reference>
<evidence type="ECO:0000256" key="7">
    <source>
        <dbReference type="ARBA" id="ARBA00023303"/>
    </source>
</evidence>
<keyword evidence="2 8" id="KW-0813">Transport</keyword>
<dbReference type="Proteomes" id="UP001219518">
    <property type="component" value="Unassembled WGS sequence"/>
</dbReference>
<feature type="transmembrane region" description="Helical" evidence="9">
    <location>
        <begin position="235"/>
        <end position="260"/>
    </location>
</feature>
<dbReference type="Gene3D" id="1.10.287.70">
    <property type="match status" value="1"/>
</dbReference>
<dbReference type="EMBL" id="JAHWGI010000069">
    <property type="protein sequence ID" value="KAK3908689.1"/>
    <property type="molecule type" value="Genomic_DNA"/>
</dbReference>
<evidence type="ECO:0000256" key="8">
    <source>
        <dbReference type="RuleBase" id="RU003857"/>
    </source>
</evidence>
<name>A0AAE1L7J1_9NEOP</name>
<keyword evidence="6 9" id="KW-0472">Membrane</keyword>
<evidence type="ECO:0000256" key="3">
    <source>
        <dbReference type="ARBA" id="ARBA00022692"/>
    </source>
</evidence>
<keyword evidence="4 9" id="KW-1133">Transmembrane helix</keyword>
<feature type="domain" description="Potassium channel" evidence="10">
    <location>
        <begin position="245"/>
        <end position="339"/>
    </location>
</feature>
<evidence type="ECO:0000256" key="5">
    <source>
        <dbReference type="ARBA" id="ARBA00023065"/>
    </source>
</evidence>
<sequence>MQSYWLLESRVFGTETNAVKFPPPRSALRCAALQNRRERRHAGAGVEQEQQVEAHPLQAPPRPASITLHRPRLRPAFHHHSVRWNFAQAFLFSLTVITTIGYGSFTPLTQVGKAVTMVYAALGIPLMLLYLSAVGGLLARCARGVFTRAVCCCLCSKCGYCCYDEERMLERERRLRRQREQKMQQQHQQQMLFASPYFVDVRGGSYQGGHTCGRSPRARGAGGGALPRRPFSGSVLAPVLLCGSIMLVYVVGGALALWLMQAFHFLDSVFFCFMSLTTIGFGNLVPGAAAGSSGGAAGGVTSTRIGRPNADVILWFCSGYILIGMALTTMCCNVVYTVLLHAIQHAGRQVVAQRKTKHIKC</sequence>
<evidence type="ECO:0000256" key="2">
    <source>
        <dbReference type="ARBA" id="ARBA00022448"/>
    </source>
</evidence>
<comment type="caution">
    <text evidence="11">The sequence shown here is derived from an EMBL/GenBank/DDBJ whole genome shotgun (WGS) entry which is preliminary data.</text>
</comment>
<feature type="transmembrane region" description="Helical" evidence="9">
    <location>
        <begin position="312"/>
        <end position="339"/>
    </location>
</feature>
<keyword evidence="3 8" id="KW-0812">Transmembrane</keyword>
<organism evidence="11 12">
    <name type="scientific">Frankliniella fusca</name>
    <dbReference type="NCBI Taxonomy" id="407009"/>
    <lineage>
        <taxon>Eukaryota</taxon>
        <taxon>Metazoa</taxon>
        <taxon>Ecdysozoa</taxon>
        <taxon>Arthropoda</taxon>
        <taxon>Hexapoda</taxon>
        <taxon>Insecta</taxon>
        <taxon>Pterygota</taxon>
        <taxon>Neoptera</taxon>
        <taxon>Paraneoptera</taxon>
        <taxon>Thysanoptera</taxon>
        <taxon>Terebrantia</taxon>
        <taxon>Thripoidea</taxon>
        <taxon>Thripidae</taxon>
        <taxon>Frankliniella</taxon>
    </lineage>
</organism>
<evidence type="ECO:0000256" key="9">
    <source>
        <dbReference type="SAM" id="Phobius"/>
    </source>
</evidence>
<keyword evidence="12" id="KW-1185">Reference proteome</keyword>
<feature type="transmembrane region" description="Helical" evidence="9">
    <location>
        <begin position="84"/>
        <end position="105"/>
    </location>
</feature>
<dbReference type="GO" id="GO:0015271">
    <property type="term" value="F:outward rectifier potassium channel activity"/>
    <property type="evidence" value="ECO:0007669"/>
    <property type="project" value="TreeGrafter"/>
</dbReference>
<dbReference type="GO" id="GO:0005886">
    <property type="term" value="C:plasma membrane"/>
    <property type="evidence" value="ECO:0007669"/>
    <property type="project" value="TreeGrafter"/>
</dbReference>
<feature type="domain" description="Potassium channel" evidence="10">
    <location>
        <begin position="82"/>
        <end position="138"/>
    </location>
</feature>
<keyword evidence="7 8" id="KW-0407">Ion channel</keyword>
<dbReference type="AlphaFoldDB" id="A0AAE1L7J1"/>
<dbReference type="InterPro" id="IPR003280">
    <property type="entry name" value="2pore_dom_K_chnl"/>
</dbReference>
<comment type="similarity">
    <text evidence="8">Belongs to the two pore domain potassium channel (TC 1.A.1.8) family.</text>
</comment>
<dbReference type="Pfam" id="PF07885">
    <property type="entry name" value="Ion_trans_2"/>
    <property type="match status" value="2"/>
</dbReference>
<evidence type="ECO:0000256" key="4">
    <source>
        <dbReference type="ARBA" id="ARBA00022989"/>
    </source>
</evidence>
<dbReference type="SUPFAM" id="SSF81324">
    <property type="entry name" value="Voltage-gated potassium channels"/>
    <property type="match status" value="2"/>
</dbReference>
<comment type="subcellular location">
    <subcellularLocation>
        <location evidence="1">Membrane</location>
        <topology evidence="1">Multi-pass membrane protein</topology>
    </subcellularLocation>
</comment>